<dbReference type="EMBL" id="QWGE01000001">
    <property type="protein sequence ID" value="RIJ43012.1"/>
    <property type="molecule type" value="Genomic_DNA"/>
</dbReference>
<dbReference type="RefSeq" id="WP_119430894.1">
    <property type="nucleotide sequence ID" value="NZ_QWGE01000001.1"/>
</dbReference>
<dbReference type="InterPro" id="IPR036291">
    <property type="entry name" value="NAD(P)-bd_dom_sf"/>
</dbReference>
<organism evidence="4 5">
    <name type="scientific">Pontibacter oryzae</name>
    <dbReference type="NCBI Taxonomy" id="2304593"/>
    <lineage>
        <taxon>Bacteria</taxon>
        <taxon>Pseudomonadati</taxon>
        <taxon>Bacteroidota</taxon>
        <taxon>Cytophagia</taxon>
        <taxon>Cytophagales</taxon>
        <taxon>Hymenobacteraceae</taxon>
        <taxon>Pontibacter</taxon>
    </lineage>
</organism>
<name>A0A399SLB3_9BACT</name>
<evidence type="ECO:0000313" key="4">
    <source>
        <dbReference type="EMBL" id="RIJ43012.1"/>
    </source>
</evidence>
<protein>
    <submittedName>
        <fullName evidence="4">Oxidoreductase</fullName>
    </submittedName>
</protein>
<comment type="subcellular location">
    <subcellularLocation>
        <location evidence="1">Membrane</location>
    </subcellularLocation>
</comment>
<dbReference type="Gene3D" id="3.40.50.720">
    <property type="entry name" value="NAD(P)-binding Rossmann-like Domain"/>
    <property type="match status" value="1"/>
</dbReference>
<dbReference type="CDD" id="cd05250">
    <property type="entry name" value="CC3_like_SDR_a"/>
    <property type="match status" value="1"/>
</dbReference>
<dbReference type="Proteomes" id="UP000266005">
    <property type="component" value="Unassembled WGS sequence"/>
</dbReference>
<comment type="caution">
    <text evidence="4">The sequence shown here is derived from an EMBL/GenBank/DDBJ whole genome shotgun (WGS) entry which is preliminary data.</text>
</comment>
<proteinExistence type="predicted"/>
<sequence>MHKVRTALIAGASGLVGGHLLKLLLNSDRYSQVISVGRHEVPLIHPKLDQQVVDFDHLRNYAKDLAADDVFCCLGTTIKKAGSKEKFYKVDHTYVVQLAEVTAQRGASQFLVISAMGADASSMFFYNKVKGQMERDVQKQPFNAVHIFRPSLLLGEREEQRTGEELASKIMQPLSKLMLGPLAKYKPIEAETVALSMLHTAQQEKAGTHIYPSDQIAKL</sequence>
<keyword evidence="2" id="KW-0472">Membrane</keyword>
<dbReference type="Pfam" id="PF01370">
    <property type="entry name" value="Epimerase"/>
    <property type="match status" value="1"/>
</dbReference>
<feature type="domain" description="NAD-dependent epimerase/dehydratase" evidence="3">
    <location>
        <begin position="7"/>
        <end position="115"/>
    </location>
</feature>
<dbReference type="AlphaFoldDB" id="A0A399SLB3"/>
<dbReference type="InterPro" id="IPR001509">
    <property type="entry name" value="Epimerase_deHydtase"/>
</dbReference>
<evidence type="ECO:0000313" key="5">
    <source>
        <dbReference type="Proteomes" id="UP000266005"/>
    </source>
</evidence>
<dbReference type="PANTHER" id="PTHR14097:SF7">
    <property type="entry name" value="OXIDOREDUCTASE HTATIP2"/>
    <property type="match status" value="1"/>
</dbReference>
<dbReference type="OrthoDB" id="9798632at2"/>
<evidence type="ECO:0000256" key="1">
    <source>
        <dbReference type="ARBA" id="ARBA00004370"/>
    </source>
</evidence>
<gene>
    <name evidence="4" type="ORF">D1627_04030</name>
</gene>
<reference evidence="5" key="1">
    <citation type="submission" date="2018-08" db="EMBL/GenBank/DDBJ databases">
        <title>Mucilaginibacter sp. MYSH2.</title>
        <authorList>
            <person name="Seo T."/>
        </authorList>
    </citation>
    <scope>NUCLEOTIDE SEQUENCE [LARGE SCALE GENOMIC DNA]</scope>
    <source>
        <strain evidence="5">KIRAN</strain>
    </source>
</reference>
<keyword evidence="5" id="KW-1185">Reference proteome</keyword>
<evidence type="ECO:0000259" key="3">
    <source>
        <dbReference type="Pfam" id="PF01370"/>
    </source>
</evidence>
<dbReference type="GO" id="GO:0016020">
    <property type="term" value="C:membrane"/>
    <property type="evidence" value="ECO:0007669"/>
    <property type="project" value="UniProtKB-SubCell"/>
</dbReference>
<accession>A0A399SLB3</accession>
<evidence type="ECO:0000256" key="2">
    <source>
        <dbReference type="ARBA" id="ARBA00023136"/>
    </source>
</evidence>
<dbReference type="SUPFAM" id="SSF51735">
    <property type="entry name" value="NAD(P)-binding Rossmann-fold domains"/>
    <property type="match status" value="1"/>
</dbReference>
<dbReference type="PANTHER" id="PTHR14097">
    <property type="entry name" value="OXIDOREDUCTASE HTATIP2"/>
    <property type="match status" value="1"/>
</dbReference>